<evidence type="ECO:0000256" key="4">
    <source>
        <dbReference type="ARBA" id="ARBA00022475"/>
    </source>
</evidence>
<feature type="transmembrane region" description="Helical" evidence="12">
    <location>
        <begin position="106"/>
        <end position="128"/>
    </location>
</feature>
<reference evidence="13" key="2">
    <citation type="submission" date="2015-06" db="UniProtKB">
        <authorList>
            <consortium name="EnsemblMetazoa"/>
        </authorList>
    </citation>
    <scope>IDENTIFICATION</scope>
</reference>
<dbReference type="GO" id="GO:0034220">
    <property type="term" value="P:monoatomic ion transmembrane transport"/>
    <property type="evidence" value="ECO:0007669"/>
    <property type="project" value="UniProtKB-KW"/>
</dbReference>
<gene>
    <name evidence="12" type="primary">inx</name>
    <name evidence="13" type="synonym">107371265</name>
</gene>
<evidence type="ECO:0000256" key="11">
    <source>
        <dbReference type="ARBA" id="ARBA00023303"/>
    </source>
</evidence>
<dbReference type="AlphaFoldDB" id="T1JVL3"/>
<comment type="similarity">
    <text evidence="12">Belongs to the pannexin family.</text>
</comment>
<evidence type="ECO:0000313" key="13">
    <source>
        <dbReference type="EnsemblMetazoa" id="tetur02g05020.1"/>
    </source>
</evidence>
<dbReference type="GO" id="GO:0005921">
    <property type="term" value="C:gap junction"/>
    <property type="evidence" value="ECO:0007669"/>
    <property type="project" value="UniProtKB-SubCell"/>
</dbReference>
<evidence type="ECO:0000256" key="3">
    <source>
        <dbReference type="ARBA" id="ARBA00022448"/>
    </source>
</evidence>
<dbReference type="InterPro" id="IPR000990">
    <property type="entry name" value="Innexin"/>
</dbReference>
<evidence type="ECO:0000313" key="14">
    <source>
        <dbReference type="Proteomes" id="UP000015104"/>
    </source>
</evidence>
<evidence type="ECO:0000256" key="12">
    <source>
        <dbReference type="RuleBase" id="RU010713"/>
    </source>
</evidence>
<keyword evidence="5 12" id="KW-0812">Transmembrane</keyword>
<feature type="transmembrane region" description="Helical" evidence="12">
    <location>
        <begin position="176"/>
        <end position="195"/>
    </location>
</feature>
<keyword evidence="14" id="KW-1185">Reference proteome</keyword>
<keyword evidence="9 12" id="KW-0406">Ion transport</keyword>
<dbReference type="PANTHER" id="PTHR11893">
    <property type="entry name" value="INNEXIN"/>
    <property type="match status" value="1"/>
</dbReference>
<keyword evidence="4" id="KW-1003">Cell membrane</keyword>
<dbReference type="STRING" id="32264.T1JVL3"/>
<evidence type="ECO:0000256" key="1">
    <source>
        <dbReference type="ARBA" id="ARBA00004610"/>
    </source>
</evidence>
<evidence type="ECO:0000256" key="8">
    <source>
        <dbReference type="ARBA" id="ARBA00022989"/>
    </source>
</evidence>
<keyword evidence="6" id="KW-0303">Gap junction</keyword>
<dbReference type="HOGENOM" id="CLU_035763_1_1_1"/>
<comment type="function">
    <text evidence="12">Structural component of the gap junctions.</text>
</comment>
<name>T1JVL3_TETUR</name>
<feature type="transmembrane region" description="Helical" evidence="12">
    <location>
        <begin position="21"/>
        <end position="43"/>
    </location>
</feature>
<dbReference type="PANTHER" id="PTHR11893:SF40">
    <property type="entry name" value="INNEXIN SHAKING-B"/>
    <property type="match status" value="1"/>
</dbReference>
<dbReference type="KEGG" id="tut:107371265"/>
<accession>T1JVL3</accession>
<keyword evidence="3 12" id="KW-0813">Transport</keyword>
<sequence>MISIFESLRNLVKISQVKIDNSVLVLHYPVSVILLLAFCVIVTAKEYVGKPIECLTDESIPIDIINTFCWMYTTFTIPQASYNYPLQSYPGIDATMDEKQFKYHGYYQWVAFVLFIQAICFYLPHWLWKFWEGGKLEALSKPVNEAIYSGRHLQQKQHNLVKYLVSSRGSHDSYSFRFFICESLALVNISLQLYFLDKLFEGEFRQYGLEVINFLLVNDEQRIDPMARIFPKVTKCRFKRYGPSAGLDSVDALCLLPLNIINEKIYIFLWFWFLLLFILTALTLVIHIMVISSRSLWLFVTKLTYSWSSSQHIKPIIQKSTYGDWFFLYMLGSNIDPVVLKNVLCELADNDDSINDSCDL</sequence>
<evidence type="ECO:0000256" key="6">
    <source>
        <dbReference type="ARBA" id="ARBA00022868"/>
    </source>
</evidence>
<feature type="transmembrane region" description="Helical" evidence="12">
    <location>
        <begin position="265"/>
        <end position="290"/>
    </location>
</feature>
<dbReference type="Pfam" id="PF00876">
    <property type="entry name" value="Innexin"/>
    <property type="match status" value="1"/>
</dbReference>
<evidence type="ECO:0000256" key="10">
    <source>
        <dbReference type="ARBA" id="ARBA00023136"/>
    </source>
</evidence>
<protein>
    <recommendedName>
        <fullName evidence="12">Innexin</fullName>
    </recommendedName>
</protein>
<keyword evidence="11 12" id="KW-0407">Ion channel</keyword>
<reference evidence="14" key="1">
    <citation type="submission" date="2011-08" db="EMBL/GenBank/DDBJ databases">
        <authorList>
            <person name="Rombauts S."/>
        </authorList>
    </citation>
    <scope>NUCLEOTIDE SEQUENCE</scope>
    <source>
        <strain evidence="14">London</strain>
    </source>
</reference>
<dbReference type="EMBL" id="CAEY01000795">
    <property type="status" value="NOT_ANNOTATED_CDS"/>
    <property type="molecule type" value="Genomic_DNA"/>
</dbReference>
<keyword evidence="10 12" id="KW-0472">Membrane</keyword>
<evidence type="ECO:0000256" key="2">
    <source>
        <dbReference type="ARBA" id="ARBA00004651"/>
    </source>
</evidence>
<dbReference type="OrthoDB" id="5867527at2759"/>
<dbReference type="EnsemblMetazoa" id="tetur02g05020.1">
    <property type="protein sequence ID" value="tetur02g05020.1"/>
    <property type="gene ID" value="tetur02g05020"/>
</dbReference>
<keyword evidence="7" id="KW-0965">Cell junction</keyword>
<comment type="subcellular location">
    <subcellularLocation>
        <location evidence="1">Cell junction</location>
        <location evidence="1">Gap junction</location>
    </subcellularLocation>
    <subcellularLocation>
        <location evidence="2 12">Cell membrane</location>
        <topology evidence="2 12">Multi-pass membrane protein</topology>
    </subcellularLocation>
</comment>
<dbReference type="GO" id="GO:0005886">
    <property type="term" value="C:plasma membrane"/>
    <property type="evidence" value="ECO:0007669"/>
    <property type="project" value="UniProtKB-SubCell"/>
</dbReference>
<dbReference type="PROSITE" id="PS51013">
    <property type="entry name" value="PANNEXIN"/>
    <property type="match status" value="1"/>
</dbReference>
<dbReference type="PRINTS" id="PR01262">
    <property type="entry name" value="INNEXIN"/>
</dbReference>
<dbReference type="Proteomes" id="UP000015104">
    <property type="component" value="Unassembled WGS sequence"/>
</dbReference>
<evidence type="ECO:0000256" key="5">
    <source>
        <dbReference type="ARBA" id="ARBA00022692"/>
    </source>
</evidence>
<evidence type="ECO:0000256" key="9">
    <source>
        <dbReference type="ARBA" id="ARBA00023065"/>
    </source>
</evidence>
<proteinExistence type="inferred from homology"/>
<keyword evidence="8 12" id="KW-1133">Transmembrane helix</keyword>
<dbReference type="OMA" id="SDIPEYH"/>
<dbReference type="GO" id="GO:0005243">
    <property type="term" value="F:gap junction channel activity"/>
    <property type="evidence" value="ECO:0007669"/>
    <property type="project" value="TreeGrafter"/>
</dbReference>
<organism evidence="13 14">
    <name type="scientific">Tetranychus urticae</name>
    <name type="common">Two-spotted spider mite</name>
    <dbReference type="NCBI Taxonomy" id="32264"/>
    <lineage>
        <taxon>Eukaryota</taxon>
        <taxon>Metazoa</taxon>
        <taxon>Ecdysozoa</taxon>
        <taxon>Arthropoda</taxon>
        <taxon>Chelicerata</taxon>
        <taxon>Arachnida</taxon>
        <taxon>Acari</taxon>
        <taxon>Acariformes</taxon>
        <taxon>Trombidiformes</taxon>
        <taxon>Prostigmata</taxon>
        <taxon>Eleutherengona</taxon>
        <taxon>Raphignathae</taxon>
        <taxon>Tetranychoidea</taxon>
        <taxon>Tetranychidae</taxon>
        <taxon>Tetranychus</taxon>
    </lineage>
</organism>
<evidence type="ECO:0000256" key="7">
    <source>
        <dbReference type="ARBA" id="ARBA00022949"/>
    </source>
</evidence>